<dbReference type="AlphaFoldDB" id="A0A914D4P3"/>
<dbReference type="PANTHER" id="PTHR47411:SF3">
    <property type="entry name" value="I-BETA-1,3-N-ACETYLGLUCOSAMINYLTRANSFERASE"/>
    <property type="match status" value="1"/>
</dbReference>
<protein>
    <submittedName>
        <fullName evidence="2">Uncharacterized protein</fullName>
    </submittedName>
</protein>
<dbReference type="Pfam" id="PF13896">
    <property type="entry name" value="Glyco_transf_49"/>
    <property type="match status" value="1"/>
</dbReference>
<accession>A0A914D4P3</accession>
<sequence length="347" mass="40602">MKMASEPYLSGDFITLVLHSTPGYISYLEEQAQTWDGTISIAFFVPTPHQSSNNVNNIAMPSLYFSYFLYLLSLLEHLKKTGIISVHLFFEKQSFDTCPIVQLKPLEEEFPVQDLESFGPINKLYPINEARNIARIGAKTKLFLSSDIENIFVKNYEPRMKKLANKILIEEKRQTVLVHRRFEIETNLPIPQNKRELYELYKEKKALEFHAKFYGIAHRISGLKEWLQMKENNETAEIFMEKVYDNAEWEPQFVGDSRIPYHDESFPFRLRSNTHLGSELCRASFTFSIVTDLFSVHRGIKKSMTSAEWTARQMTKNSNKILKAFYARLDKRYPETKKLCPSFYKNV</sequence>
<dbReference type="Proteomes" id="UP000887540">
    <property type="component" value="Unplaced"/>
</dbReference>
<name>A0A914D4P3_9BILA</name>
<dbReference type="WBParaSite" id="ACRNAN_scaffold1807.g12884.t1">
    <property type="protein sequence ID" value="ACRNAN_scaffold1807.g12884.t1"/>
    <property type="gene ID" value="ACRNAN_scaffold1807.g12884"/>
</dbReference>
<dbReference type="PANTHER" id="PTHR47411">
    <property type="entry name" value="B3GNT1, BETA-1,3-N-ACETYLGUCOSAMINYLTRANSFERASE 1, HOMOLOG"/>
    <property type="match status" value="1"/>
</dbReference>
<evidence type="ECO:0000313" key="1">
    <source>
        <dbReference type="Proteomes" id="UP000887540"/>
    </source>
</evidence>
<organism evidence="1 2">
    <name type="scientific">Acrobeloides nanus</name>
    <dbReference type="NCBI Taxonomy" id="290746"/>
    <lineage>
        <taxon>Eukaryota</taxon>
        <taxon>Metazoa</taxon>
        <taxon>Ecdysozoa</taxon>
        <taxon>Nematoda</taxon>
        <taxon>Chromadorea</taxon>
        <taxon>Rhabditida</taxon>
        <taxon>Tylenchina</taxon>
        <taxon>Cephalobomorpha</taxon>
        <taxon>Cephaloboidea</taxon>
        <taxon>Cephalobidae</taxon>
        <taxon>Acrobeloides</taxon>
    </lineage>
</organism>
<reference evidence="2" key="1">
    <citation type="submission" date="2022-11" db="UniProtKB">
        <authorList>
            <consortium name="WormBaseParasite"/>
        </authorList>
    </citation>
    <scope>IDENTIFICATION</scope>
</reference>
<evidence type="ECO:0000313" key="2">
    <source>
        <dbReference type="WBParaSite" id="ACRNAN_scaffold1807.g12884.t1"/>
    </source>
</evidence>
<proteinExistence type="predicted"/>
<keyword evidence="1" id="KW-1185">Reference proteome</keyword>